<dbReference type="Pfam" id="PF07617">
    <property type="entry name" value="DUF1579"/>
    <property type="match status" value="1"/>
</dbReference>
<evidence type="ECO:0000313" key="1">
    <source>
        <dbReference type="EMBL" id="MDY0884495.1"/>
    </source>
</evidence>
<dbReference type="EMBL" id="JAXCLW010000005">
    <property type="protein sequence ID" value="MDY0884495.1"/>
    <property type="molecule type" value="Genomic_DNA"/>
</dbReference>
<dbReference type="Proteomes" id="UP001279642">
    <property type="component" value="Unassembled WGS sequence"/>
</dbReference>
<comment type="caution">
    <text evidence="1">The sequence shown here is derived from an EMBL/GenBank/DDBJ whole genome shotgun (WGS) entry which is preliminary data.</text>
</comment>
<dbReference type="RefSeq" id="WP_320509569.1">
    <property type="nucleotide sequence ID" value="NZ_JAXCLW010000005.1"/>
</dbReference>
<evidence type="ECO:0000313" key="2">
    <source>
        <dbReference type="Proteomes" id="UP001279642"/>
    </source>
</evidence>
<dbReference type="InterPro" id="IPR011473">
    <property type="entry name" value="DUF1579"/>
</dbReference>
<gene>
    <name evidence="1" type="ORF">SMD27_16750</name>
</gene>
<protein>
    <submittedName>
        <fullName evidence="1">DUF1579 domain-containing protein</fullName>
    </submittedName>
</protein>
<proteinExistence type="predicted"/>
<organism evidence="1 2">
    <name type="scientific">Dongia soli</name>
    <dbReference type="NCBI Taxonomy" id="600628"/>
    <lineage>
        <taxon>Bacteria</taxon>
        <taxon>Pseudomonadati</taxon>
        <taxon>Pseudomonadota</taxon>
        <taxon>Alphaproteobacteria</taxon>
        <taxon>Rhodospirillales</taxon>
        <taxon>Dongiaceae</taxon>
        <taxon>Dongia</taxon>
    </lineage>
</organism>
<reference evidence="1 2" key="1">
    <citation type="journal article" date="2016" name="Antonie Van Leeuwenhoek">
        <title>Dongia soli sp. nov., isolated from soil from Dokdo, Korea.</title>
        <authorList>
            <person name="Kim D.U."/>
            <person name="Lee H."/>
            <person name="Kim H."/>
            <person name="Kim S.G."/>
            <person name="Ka J.O."/>
        </authorList>
    </citation>
    <scope>NUCLEOTIDE SEQUENCE [LARGE SCALE GENOMIC DNA]</scope>
    <source>
        <strain evidence="1 2">D78</strain>
    </source>
</reference>
<keyword evidence="2" id="KW-1185">Reference proteome</keyword>
<name>A0ABU5EG79_9PROT</name>
<sequence>MKAEPQKEHRWLDRFIGDWSFEAQALVKPGAGIVPGQSAETFRGKEHVRSLGGLWIVAEGEGEMPGGGMATTLMTLGYDSANRRYIGTWIGSMMSYLWVYDGKLDTAERMLTLDSVGPSFRTENKLAKYQDITEFRDDGVRIMTSRILLDNGTWHEFMTVQYRRGT</sequence>
<accession>A0ABU5EG79</accession>